<dbReference type="EC" id="6.1.1.6" evidence="10"/>
<dbReference type="InterPro" id="IPR004365">
    <property type="entry name" value="NA-bd_OB_tRNA"/>
</dbReference>
<dbReference type="PROSITE" id="PS50862">
    <property type="entry name" value="AA_TRNA_LIGASE_II"/>
    <property type="match status" value="1"/>
</dbReference>
<dbReference type="InterPro" id="IPR006195">
    <property type="entry name" value="aa-tRNA-synth_II"/>
</dbReference>
<comment type="similarity">
    <text evidence="1 10">Belongs to the class-II aminoacyl-tRNA synthetase family.</text>
</comment>
<dbReference type="GeneID" id="41339517"/>
<dbReference type="InterPro" id="IPR002313">
    <property type="entry name" value="Lys-tRNA-ligase_II"/>
</dbReference>
<evidence type="ECO:0000256" key="2">
    <source>
        <dbReference type="ARBA" id="ARBA00011738"/>
    </source>
</evidence>
<comment type="subunit">
    <text evidence="2 10">Homodimer.</text>
</comment>
<dbReference type="AlphaFoldDB" id="A0A553IGL6"/>
<keyword evidence="10" id="KW-0963">Cytoplasm</keyword>
<dbReference type="GO" id="GO:0000287">
    <property type="term" value="F:magnesium ion binding"/>
    <property type="evidence" value="ECO:0007669"/>
    <property type="project" value="UniProtKB-UniRule"/>
</dbReference>
<evidence type="ECO:0000256" key="6">
    <source>
        <dbReference type="ARBA" id="ARBA00022840"/>
    </source>
</evidence>
<evidence type="ECO:0000313" key="14">
    <source>
        <dbReference type="Proteomes" id="UP000315938"/>
    </source>
</evidence>
<comment type="caution">
    <text evidence="13">The sequence shown here is derived from an EMBL/GenBank/DDBJ whole genome shotgun (WGS) entry which is preliminary data.</text>
</comment>
<dbReference type="InterPro" id="IPR004364">
    <property type="entry name" value="Aa-tRNA-synt_II"/>
</dbReference>
<dbReference type="GO" id="GO:0006430">
    <property type="term" value="P:lysyl-tRNA aminoacylation"/>
    <property type="evidence" value="ECO:0007669"/>
    <property type="project" value="UniProtKB-UniRule"/>
</dbReference>
<keyword evidence="10 11" id="KW-0460">Magnesium</keyword>
<dbReference type="NCBIfam" id="NF001756">
    <property type="entry name" value="PRK00484.1"/>
    <property type="match status" value="1"/>
</dbReference>
<keyword evidence="5 10" id="KW-0547">Nucleotide-binding</keyword>
<reference evidence="13 14" key="1">
    <citation type="submission" date="2019-07" db="EMBL/GenBank/DDBJ databases">
        <title>Genome sequence of Acholeplasma laidlawii strain with increased resistance to erythromycin.</title>
        <authorList>
            <person name="Medvedeva E.S."/>
            <person name="Baranova N.B."/>
            <person name="Siniagina M.N."/>
            <person name="Mouzykantov A."/>
            <person name="Chernova O.A."/>
            <person name="Chernov V.M."/>
        </authorList>
    </citation>
    <scope>NUCLEOTIDE SEQUENCE [LARGE SCALE GENOMIC DNA]</scope>
    <source>
        <strain evidence="13 14">PG8REry</strain>
    </source>
</reference>
<evidence type="ECO:0000256" key="9">
    <source>
        <dbReference type="ARBA" id="ARBA00048573"/>
    </source>
</evidence>
<evidence type="ECO:0000256" key="10">
    <source>
        <dbReference type="HAMAP-Rule" id="MF_00252"/>
    </source>
</evidence>
<dbReference type="EMBL" id="VKID01000002">
    <property type="protein sequence ID" value="TRX99342.1"/>
    <property type="molecule type" value="Genomic_DNA"/>
</dbReference>
<dbReference type="SUPFAM" id="SSF50249">
    <property type="entry name" value="Nucleic acid-binding proteins"/>
    <property type="match status" value="1"/>
</dbReference>
<feature type="binding site" evidence="10">
    <location>
        <position position="404"/>
    </location>
    <ligand>
        <name>Mg(2+)</name>
        <dbReference type="ChEBI" id="CHEBI:18420"/>
        <label>1</label>
    </ligand>
</feature>
<dbReference type="GO" id="GO:0004824">
    <property type="term" value="F:lysine-tRNA ligase activity"/>
    <property type="evidence" value="ECO:0007669"/>
    <property type="project" value="UniProtKB-UniRule"/>
</dbReference>
<organism evidence="13 14">
    <name type="scientific">Acholeplasma laidlawii</name>
    <dbReference type="NCBI Taxonomy" id="2148"/>
    <lineage>
        <taxon>Bacteria</taxon>
        <taxon>Bacillati</taxon>
        <taxon>Mycoplasmatota</taxon>
        <taxon>Mollicutes</taxon>
        <taxon>Acholeplasmatales</taxon>
        <taxon>Acholeplasmataceae</taxon>
        <taxon>Acholeplasma</taxon>
    </lineage>
</organism>
<evidence type="ECO:0000256" key="5">
    <source>
        <dbReference type="ARBA" id="ARBA00022741"/>
    </source>
</evidence>
<dbReference type="Gene3D" id="3.30.930.10">
    <property type="entry name" value="Bira Bifunctional Protein, Domain 2"/>
    <property type="match status" value="1"/>
</dbReference>
<dbReference type="PANTHER" id="PTHR42918">
    <property type="entry name" value="LYSYL-TRNA SYNTHETASE"/>
    <property type="match status" value="1"/>
</dbReference>
<dbReference type="PANTHER" id="PTHR42918:SF15">
    <property type="entry name" value="LYSINE--TRNA LIGASE, CHLOROPLASTIC_MITOCHONDRIAL"/>
    <property type="match status" value="1"/>
</dbReference>
<dbReference type="GO" id="GO:0005829">
    <property type="term" value="C:cytosol"/>
    <property type="evidence" value="ECO:0007669"/>
    <property type="project" value="TreeGrafter"/>
</dbReference>
<keyword evidence="3 10" id="KW-0436">Ligase</keyword>
<sequence length="495" mass="56926">MFPDDLNEQQKIRLQKVEDLRKLGVDPFGHRFDRTHLSNEIHTTYGSLTREELEAKEVHVIIAGRIVLRRTQGKAGFIQLQDKEGRIQVYVRLDAVGEFQFELFKHSDLGDIVGIKGVLFRTKTDELTVKASEFVHLTKAITPLPDKFHGLQDKEEARRRRYVDLIVNEDSMRVARTRPRIIRAFQHYFDSNGFIEVETPVLHPILGGAAARPFVTHHNTLDMDFYLRIATELPLKRLIVGGMERVYEIGRLFRNEGISAKHNPEFTTVEAYQAFGDVTDMMKLVEDCLSSVAFEVNGSYDVVFNDQTIHLKDFKRAHMVDLIKEQTGEDFFNQYSLEEAKQIAKKHNVQVEPHFTVGHIIEAFFNDYVEKTIIQPTIVFGHPVEISPLAKSNDKDPRFTDRFELFIMGSEYANAFSELNDPVDQKNRFLDQLKQKEKGDDEASEMDIDFVEALEYGMPPTGGIGIGIDRFIMLLTNTPNIRDVILFPHARIKTK</sequence>
<feature type="binding site" evidence="10">
    <location>
        <position position="411"/>
    </location>
    <ligand>
        <name>Mg(2+)</name>
        <dbReference type="ChEBI" id="CHEBI:18420"/>
        <label>1</label>
    </ligand>
</feature>
<name>A0A553IGL6_ACHLA</name>
<evidence type="ECO:0000256" key="7">
    <source>
        <dbReference type="ARBA" id="ARBA00022917"/>
    </source>
</evidence>
<keyword evidence="6 10" id="KW-0067">ATP-binding</keyword>
<dbReference type="PRINTS" id="PR00982">
    <property type="entry name" value="TRNASYNTHLYS"/>
</dbReference>
<dbReference type="InterPro" id="IPR044136">
    <property type="entry name" value="Lys-tRNA-ligase_II_N"/>
</dbReference>
<dbReference type="Proteomes" id="UP000315938">
    <property type="component" value="Unassembled WGS sequence"/>
</dbReference>
<dbReference type="GO" id="GO:0005524">
    <property type="term" value="F:ATP binding"/>
    <property type="evidence" value="ECO:0007669"/>
    <property type="project" value="UniProtKB-UniRule"/>
</dbReference>
<dbReference type="InterPro" id="IPR012340">
    <property type="entry name" value="NA-bd_OB-fold"/>
</dbReference>
<keyword evidence="8 10" id="KW-0030">Aminoacyl-tRNA synthetase</keyword>
<dbReference type="NCBIfam" id="TIGR00499">
    <property type="entry name" value="lysS_bact"/>
    <property type="match status" value="1"/>
</dbReference>
<evidence type="ECO:0000256" key="8">
    <source>
        <dbReference type="ARBA" id="ARBA00023146"/>
    </source>
</evidence>
<evidence type="ECO:0000256" key="1">
    <source>
        <dbReference type="ARBA" id="ARBA00008226"/>
    </source>
</evidence>
<evidence type="ECO:0000256" key="11">
    <source>
        <dbReference type="RuleBase" id="RU000336"/>
    </source>
</evidence>
<dbReference type="Pfam" id="PF01336">
    <property type="entry name" value="tRNA_anti-codon"/>
    <property type="match status" value="1"/>
</dbReference>
<evidence type="ECO:0000313" key="13">
    <source>
        <dbReference type="EMBL" id="TRX99342.1"/>
    </source>
</evidence>
<evidence type="ECO:0000259" key="12">
    <source>
        <dbReference type="PROSITE" id="PS50862"/>
    </source>
</evidence>
<dbReference type="HAMAP" id="MF_00252">
    <property type="entry name" value="Lys_tRNA_synth_class2"/>
    <property type="match status" value="1"/>
</dbReference>
<dbReference type="CDD" id="cd00775">
    <property type="entry name" value="LysRS_core"/>
    <property type="match status" value="1"/>
</dbReference>
<keyword evidence="7 10" id="KW-0648">Protein biosynthesis</keyword>
<dbReference type="OMA" id="DFRNEGM"/>
<dbReference type="GO" id="GO:0000049">
    <property type="term" value="F:tRNA binding"/>
    <property type="evidence" value="ECO:0007669"/>
    <property type="project" value="TreeGrafter"/>
</dbReference>
<dbReference type="Pfam" id="PF00152">
    <property type="entry name" value="tRNA-synt_2"/>
    <property type="match status" value="1"/>
</dbReference>
<dbReference type="CDD" id="cd04322">
    <property type="entry name" value="LysRS_N"/>
    <property type="match status" value="1"/>
</dbReference>
<dbReference type="RefSeq" id="WP_012243310.1">
    <property type="nucleotide sequence ID" value="NZ_JACAOE010000002.1"/>
</dbReference>
<feature type="binding site" evidence="10">
    <location>
        <position position="411"/>
    </location>
    <ligand>
        <name>Mg(2+)</name>
        <dbReference type="ChEBI" id="CHEBI:18420"/>
        <label>2</label>
    </ligand>
</feature>
<keyword evidence="4 10" id="KW-0479">Metal-binding</keyword>
<dbReference type="SUPFAM" id="SSF55681">
    <property type="entry name" value="Class II aaRS and biotin synthetases"/>
    <property type="match status" value="1"/>
</dbReference>
<comment type="subcellular location">
    <subcellularLocation>
        <location evidence="10">Cytoplasm</location>
    </subcellularLocation>
</comment>
<feature type="domain" description="Aminoacyl-transfer RNA synthetases class-II family profile" evidence="12">
    <location>
        <begin position="180"/>
        <end position="488"/>
    </location>
</feature>
<comment type="cofactor">
    <cofactor evidence="10 11">
        <name>Mg(2+)</name>
        <dbReference type="ChEBI" id="CHEBI:18420"/>
    </cofactor>
    <text evidence="10 11">Binds 3 Mg(2+) ions per subunit.</text>
</comment>
<evidence type="ECO:0000256" key="3">
    <source>
        <dbReference type="ARBA" id="ARBA00022598"/>
    </source>
</evidence>
<dbReference type="FunFam" id="2.40.50.140:FF:000024">
    <property type="entry name" value="Lysine--tRNA ligase"/>
    <property type="match status" value="1"/>
</dbReference>
<dbReference type="Gene3D" id="2.40.50.140">
    <property type="entry name" value="Nucleic acid-binding proteins"/>
    <property type="match status" value="1"/>
</dbReference>
<dbReference type="InterPro" id="IPR018149">
    <property type="entry name" value="Lys-tRNA-synth_II_C"/>
</dbReference>
<evidence type="ECO:0000256" key="4">
    <source>
        <dbReference type="ARBA" id="ARBA00022723"/>
    </source>
</evidence>
<proteinExistence type="inferred from homology"/>
<protein>
    <recommendedName>
        <fullName evidence="10">Lysine--tRNA ligase</fullName>
        <ecNumber evidence="10">6.1.1.6</ecNumber>
    </recommendedName>
    <alternativeName>
        <fullName evidence="10">Lysyl-tRNA synthetase</fullName>
        <shortName evidence="10">LysRS</shortName>
    </alternativeName>
</protein>
<gene>
    <name evidence="10 13" type="primary">lysS</name>
    <name evidence="13" type="ORF">FNV44_06485</name>
</gene>
<accession>A0A553IGL6</accession>
<dbReference type="InterPro" id="IPR045864">
    <property type="entry name" value="aa-tRNA-synth_II/BPL/LPL"/>
</dbReference>
<comment type="catalytic activity">
    <reaction evidence="9 10 11">
        <text>tRNA(Lys) + L-lysine + ATP = L-lysyl-tRNA(Lys) + AMP + diphosphate</text>
        <dbReference type="Rhea" id="RHEA:20792"/>
        <dbReference type="Rhea" id="RHEA-COMP:9696"/>
        <dbReference type="Rhea" id="RHEA-COMP:9697"/>
        <dbReference type="ChEBI" id="CHEBI:30616"/>
        <dbReference type="ChEBI" id="CHEBI:32551"/>
        <dbReference type="ChEBI" id="CHEBI:33019"/>
        <dbReference type="ChEBI" id="CHEBI:78442"/>
        <dbReference type="ChEBI" id="CHEBI:78529"/>
        <dbReference type="ChEBI" id="CHEBI:456215"/>
        <dbReference type="EC" id="6.1.1.6"/>
    </reaction>
</comment>